<organism evidence="1 2">
    <name type="scientific">Penicillium roqueforti (strain FM164)</name>
    <dbReference type="NCBI Taxonomy" id="1365484"/>
    <lineage>
        <taxon>Eukaryota</taxon>
        <taxon>Fungi</taxon>
        <taxon>Dikarya</taxon>
        <taxon>Ascomycota</taxon>
        <taxon>Pezizomycotina</taxon>
        <taxon>Eurotiomycetes</taxon>
        <taxon>Eurotiomycetidae</taxon>
        <taxon>Eurotiales</taxon>
        <taxon>Aspergillaceae</taxon>
        <taxon>Penicillium</taxon>
    </lineage>
</organism>
<gene>
    <name evidence="1" type="ORF">PROQFM164_S02g002782</name>
</gene>
<accession>W6Q9D7</accession>
<dbReference type="AlphaFoldDB" id="W6Q9D7"/>
<dbReference type="OrthoDB" id="4248368at2759"/>
<proteinExistence type="predicted"/>
<evidence type="ECO:0000313" key="2">
    <source>
        <dbReference type="Proteomes" id="UP000030686"/>
    </source>
</evidence>
<name>W6Q9D7_PENRF</name>
<sequence length="128" mass="14253">MSANMLFTGRSLQIEQQITPLSSQIYGRNNLAFSNGIQTLFYNSAKLKANIAPSPTEWPVQKHEGSCDSHYYGQPGCSIDLGSIYCGSRPMIWPPPENFDYVPSFFGTCLFPNQANINSPYPRPLEAL</sequence>
<reference evidence="1" key="1">
    <citation type="journal article" date="2014" name="Nat. Commun.">
        <title>Multiple recent horizontal transfers of a large genomic region in cheese making fungi.</title>
        <authorList>
            <person name="Cheeseman K."/>
            <person name="Ropars J."/>
            <person name="Renault P."/>
            <person name="Dupont J."/>
            <person name="Gouzy J."/>
            <person name="Branca A."/>
            <person name="Abraham A.L."/>
            <person name="Ceppi M."/>
            <person name="Conseiller E."/>
            <person name="Debuchy R."/>
            <person name="Malagnac F."/>
            <person name="Goarin A."/>
            <person name="Silar P."/>
            <person name="Lacoste S."/>
            <person name="Sallet E."/>
            <person name="Bensimon A."/>
            <person name="Giraud T."/>
            <person name="Brygoo Y."/>
        </authorList>
    </citation>
    <scope>NUCLEOTIDE SEQUENCE [LARGE SCALE GENOMIC DNA]</scope>
    <source>
        <strain evidence="1">FM164</strain>
    </source>
</reference>
<dbReference type="OMA" id="IWPPPEN"/>
<protein>
    <submittedName>
        <fullName evidence="1">Genomic scaffold, ProqFM164S02</fullName>
    </submittedName>
</protein>
<keyword evidence="2" id="KW-1185">Reference proteome</keyword>
<dbReference type="EMBL" id="HG792016">
    <property type="protein sequence ID" value="CDM32631.1"/>
    <property type="molecule type" value="Genomic_DNA"/>
</dbReference>
<dbReference type="Proteomes" id="UP000030686">
    <property type="component" value="Unassembled WGS sequence"/>
</dbReference>
<evidence type="ECO:0000313" key="1">
    <source>
        <dbReference type="EMBL" id="CDM32631.1"/>
    </source>
</evidence>
<dbReference type="STRING" id="1365484.W6Q9D7"/>